<organism evidence="1 2">
    <name type="scientific">Clostridium moutaii</name>
    <dbReference type="NCBI Taxonomy" id="3240932"/>
    <lineage>
        <taxon>Bacteria</taxon>
        <taxon>Bacillati</taxon>
        <taxon>Bacillota</taxon>
        <taxon>Clostridia</taxon>
        <taxon>Eubacteriales</taxon>
        <taxon>Clostridiaceae</taxon>
        <taxon>Clostridium</taxon>
    </lineage>
</organism>
<name>A0ABV4BVE7_9CLOT</name>
<dbReference type="Proteomes" id="UP001564657">
    <property type="component" value="Unassembled WGS sequence"/>
</dbReference>
<keyword evidence="2" id="KW-1185">Reference proteome</keyword>
<evidence type="ECO:0000313" key="2">
    <source>
        <dbReference type="Proteomes" id="UP001564657"/>
    </source>
</evidence>
<sequence length="241" mass="27230">MLLKDLLNVYKNCVVSIVGAGGKTSFMFNLAQELKPDNKVLLSTTTKIYVPTIKQYDFMSIGKKNFLRCCTSSKKGIYIYGNAINNETKITGLNEEVLLKKLYDFDYILIEADGSKGKPLKGWRENEPVIFKGTNMTVGIIDITCLGKKINSNNIHRVDKFLEITHSHLNEKVSLNHLLPLILHPNGLFKKALGEKILFINKVEDTNLTVLSKILSENIKAHNYINKIIVGSLKNRTYQIL</sequence>
<gene>
    <name evidence="1" type="primary">yqeC</name>
    <name evidence="1" type="ORF">AB8U03_11490</name>
</gene>
<proteinExistence type="predicted"/>
<comment type="caution">
    <text evidence="1">The sequence shown here is derived from an EMBL/GenBank/DDBJ whole genome shotgun (WGS) entry which is preliminary data.</text>
</comment>
<dbReference type="Pfam" id="PF19842">
    <property type="entry name" value="YqeC"/>
    <property type="match status" value="1"/>
</dbReference>
<dbReference type="NCBIfam" id="TIGR03172">
    <property type="entry name" value="selenium cofactor biosynthesis protein YqeC"/>
    <property type="match status" value="1"/>
</dbReference>
<protein>
    <submittedName>
        <fullName evidence="1">Selenium cofactor biosynthesis protein YqeC</fullName>
    </submittedName>
</protein>
<reference evidence="1 2" key="1">
    <citation type="submission" date="2024-08" db="EMBL/GenBank/DDBJ databases">
        <title>Clostridium lapicellarii sp. nov., and Clostridium renhuaiense sp. nov., two species isolated from the mud in a fermentation cellar used for producing sauce-flavour Chinese liquors.</title>
        <authorList>
            <person name="Yang F."/>
            <person name="Wang H."/>
            <person name="Chen L.Q."/>
            <person name="Zhou N."/>
            <person name="Lu J.J."/>
            <person name="Pu X.X."/>
            <person name="Wan B."/>
            <person name="Wang L."/>
            <person name="Liu S.J."/>
        </authorList>
    </citation>
    <scope>NUCLEOTIDE SEQUENCE [LARGE SCALE GENOMIC DNA]</scope>
    <source>
        <strain evidence="1 2">MT-5</strain>
    </source>
</reference>
<dbReference type="InterPro" id="IPR017587">
    <property type="entry name" value="YqeC"/>
</dbReference>
<dbReference type="EMBL" id="JBGEWD010000010">
    <property type="protein sequence ID" value="MEY8000808.1"/>
    <property type="molecule type" value="Genomic_DNA"/>
</dbReference>
<accession>A0ABV4BVE7</accession>
<evidence type="ECO:0000313" key="1">
    <source>
        <dbReference type="EMBL" id="MEY8000808.1"/>
    </source>
</evidence>